<evidence type="ECO:0000313" key="4">
    <source>
        <dbReference type="EMBL" id="MFC5021096.1"/>
    </source>
</evidence>
<dbReference type="Proteomes" id="UP001595829">
    <property type="component" value="Unassembled WGS sequence"/>
</dbReference>
<dbReference type="PANTHER" id="PTHR30055">
    <property type="entry name" value="HTH-TYPE TRANSCRIPTIONAL REGULATOR RUTR"/>
    <property type="match status" value="1"/>
</dbReference>
<dbReference type="EMBL" id="JBHSJD010000002">
    <property type="protein sequence ID" value="MFC5021096.1"/>
    <property type="molecule type" value="Genomic_DNA"/>
</dbReference>
<keyword evidence="1 2" id="KW-0238">DNA-binding</keyword>
<feature type="DNA-binding region" description="H-T-H motif" evidence="2">
    <location>
        <begin position="32"/>
        <end position="51"/>
    </location>
</feature>
<proteinExistence type="predicted"/>
<dbReference type="SUPFAM" id="SSF48498">
    <property type="entry name" value="Tetracyclin repressor-like, C-terminal domain"/>
    <property type="match status" value="1"/>
</dbReference>
<evidence type="ECO:0000313" key="5">
    <source>
        <dbReference type="Proteomes" id="UP001595829"/>
    </source>
</evidence>
<name>A0ABV9XAB8_9ACTN</name>
<gene>
    <name evidence="4" type="ORF">ACFPM3_02890</name>
</gene>
<evidence type="ECO:0000259" key="3">
    <source>
        <dbReference type="PROSITE" id="PS50977"/>
    </source>
</evidence>
<dbReference type="InterPro" id="IPR009057">
    <property type="entry name" value="Homeodomain-like_sf"/>
</dbReference>
<dbReference type="InterPro" id="IPR050109">
    <property type="entry name" value="HTH-type_TetR-like_transc_reg"/>
</dbReference>
<dbReference type="Gene3D" id="1.10.357.10">
    <property type="entry name" value="Tetracycline Repressor, domain 2"/>
    <property type="match status" value="1"/>
</dbReference>
<protein>
    <submittedName>
        <fullName evidence="4">TetR/AcrR family transcriptional regulator</fullName>
    </submittedName>
</protein>
<feature type="domain" description="HTH tetR-type" evidence="3">
    <location>
        <begin position="9"/>
        <end position="69"/>
    </location>
</feature>
<dbReference type="PROSITE" id="PS50977">
    <property type="entry name" value="HTH_TETR_2"/>
    <property type="match status" value="1"/>
</dbReference>
<dbReference type="PRINTS" id="PR00455">
    <property type="entry name" value="HTHTETR"/>
</dbReference>
<keyword evidence="5" id="KW-1185">Reference proteome</keyword>
<dbReference type="PANTHER" id="PTHR30055:SF187">
    <property type="entry name" value="TRANSCRIPTIONAL REGULATORY PROTEIN"/>
    <property type="match status" value="1"/>
</dbReference>
<reference evidence="5" key="1">
    <citation type="journal article" date="2019" name="Int. J. Syst. Evol. Microbiol.">
        <title>The Global Catalogue of Microorganisms (GCM) 10K type strain sequencing project: providing services to taxonomists for standard genome sequencing and annotation.</title>
        <authorList>
            <consortium name="The Broad Institute Genomics Platform"/>
            <consortium name="The Broad Institute Genome Sequencing Center for Infectious Disease"/>
            <person name="Wu L."/>
            <person name="Ma J."/>
        </authorList>
    </citation>
    <scope>NUCLEOTIDE SEQUENCE [LARGE SCALE GENOMIC DNA]</scope>
    <source>
        <strain evidence="5">CGMCC 4.1648</strain>
    </source>
</reference>
<dbReference type="Pfam" id="PF00440">
    <property type="entry name" value="TetR_N"/>
    <property type="match status" value="1"/>
</dbReference>
<accession>A0ABV9XAB8</accession>
<evidence type="ECO:0000256" key="2">
    <source>
        <dbReference type="PROSITE-ProRule" id="PRU00335"/>
    </source>
</evidence>
<dbReference type="InterPro" id="IPR036271">
    <property type="entry name" value="Tet_transcr_reg_TetR-rel_C_sf"/>
</dbReference>
<dbReference type="RefSeq" id="WP_345693085.1">
    <property type="nucleotide sequence ID" value="NZ_BAABIT010000001.1"/>
</dbReference>
<dbReference type="SUPFAM" id="SSF46689">
    <property type="entry name" value="Homeodomain-like"/>
    <property type="match status" value="1"/>
</dbReference>
<dbReference type="InterPro" id="IPR001647">
    <property type="entry name" value="HTH_TetR"/>
</dbReference>
<organism evidence="4 5">
    <name type="scientific">Streptomyces coeruleoprunus</name>
    <dbReference type="NCBI Taxonomy" id="285563"/>
    <lineage>
        <taxon>Bacteria</taxon>
        <taxon>Bacillati</taxon>
        <taxon>Actinomycetota</taxon>
        <taxon>Actinomycetes</taxon>
        <taxon>Kitasatosporales</taxon>
        <taxon>Streptomycetaceae</taxon>
        <taxon>Streptomyces</taxon>
    </lineage>
</organism>
<evidence type="ECO:0000256" key="1">
    <source>
        <dbReference type="ARBA" id="ARBA00023125"/>
    </source>
</evidence>
<comment type="caution">
    <text evidence="4">The sequence shown here is derived from an EMBL/GenBank/DDBJ whole genome shotgun (WGS) entry which is preliminary data.</text>
</comment>
<sequence>MSPKQQRGEATADRLLDAALSVYATSGEQGLTVSAVTSASGVSLGSLYHHFGSMDGLATALFTRWNGRLLDELVTALTQSRTARTGIRALVHAYLRFIQEHRAASFFLHSSDPARHMMHAGQQVRDLQNARLVEIAAWLEPRIRSGEIAPLPGPLIEALVMGPVVATARRWLSGIDDQDLDEAARILPERIWRSLEP</sequence>